<dbReference type="InterPro" id="IPR007921">
    <property type="entry name" value="CHAP_dom"/>
</dbReference>
<keyword evidence="4" id="KW-1185">Reference proteome</keyword>
<reference evidence="3 4" key="1">
    <citation type="submission" date="2020-11" db="EMBL/GenBank/DDBJ databases">
        <title>Draft genome sequencing of a Lachnospiraceae strain isolated from anoxic soil subjected to BSD treatment.</title>
        <authorList>
            <person name="Uek A."/>
            <person name="Tonouchi A."/>
        </authorList>
    </citation>
    <scope>NUCLEOTIDE SEQUENCE [LARGE SCALE GENOMIC DNA]</scope>
    <source>
        <strain evidence="3 4">TB5</strain>
    </source>
</reference>
<dbReference type="PROSITE" id="PS50911">
    <property type="entry name" value="CHAP"/>
    <property type="match status" value="1"/>
</dbReference>
<dbReference type="Pfam" id="PF05257">
    <property type="entry name" value="CHAP"/>
    <property type="match status" value="1"/>
</dbReference>
<gene>
    <name evidence="3" type="ORF">bsdtb5_40900</name>
</gene>
<evidence type="ECO:0000256" key="1">
    <source>
        <dbReference type="SAM" id="SignalP"/>
    </source>
</evidence>
<accession>A0A7R7EQB6</accession>
<evidence type="ECO:0000313" key="3">
    <source>
        <dbReference type="EMBL" id="BCN32795.1"/>
    </source>
</evidence>
<name>A0A7R7EQB6_9FIRM</name>
<protein>
    <recommendedName>
        <fullName evidence="2">Peptidase C51 domain-containing protein</fullName>
    </recommendedName>
</protein>
<dbReference type="EMBL" id="AP024169">
    <property type="protein sequence ID" value="BCN32795.1"/>
    <property type="molecule type" value="Genomic_DNA"/>
</dbReference>
<organism evidence="3 4">
    <name type="scientific">Anaeromicropila herbilytica</name>
    <dbReference type="NCBI Taxonomy" id="2785025"/>
    <lineage>
        <taxon>Bacteria</taxon>
        <taxon>Bacillati</taxon>
        <taxon>Bacillota</taxon>
        <taxon>Clostridia</taxon>
        <taxon>Lachnospirales</taxon>
        <taxon>Lachnospiraceae</taxon>
        <taxon>Anaeromicropila</taxon>
    </lineage>
</organism>
<dbReference type="Gene3D" id="3.90.1720.10">
    <property type="entry name" value="endopeptidase domain like (from Nostoc punctiforme)"/>
    <property type="match status" value="1"/>
</dbReference>
<dbReference type="AlphaFoldDB" id="A0A7R7EQB6"/>
<feature type="domain" description="Peptidase C51" evidence="2">
    <location>
        <begin position="50"/>
        <end position="173"/>
    </location>
</feature>
<evidence type="ECO:0000259" key="2">
    <source>
        <dbReference type="PROSITE" id="PS50911"/>
    </source>
</evidence>
<feature type="signal peptide" evidence="1">
    <location>
        <begin position="1"/>
        <end position="34"/>
    </location>
</feature>
<dbReference type="InterPro" id="IPR038765">
    <property type="entry name" value="Papain-like_cys_pep_sf"/>
</dbReference>
<dbReference type="KEGG" id="ahb:bsdtb5_40900"/>
<feature type="chain" id="PRO_5032739715" description="Peptidase C51 domain-containing protein" evidence="1">
    <location>
        <begin position="35"/>
        <end position="195"/>
    </location>
</feature>
<keyword evidence="1" id="KW-0732">Signal</keyword>
<evidence type="ECO:0000313" key="4">
    <source>
        <dbReference type="Proteomes" id="UP000595897"/>
    </source>
</evidence>
<dbReference type="Proteomes" id="UP000595897">
    <property type="component" value="Chromosome"/>
</dbReference>
<dbReference type="RefSeq" id="WP_271713812.1">
    <property type="nucleotide sequence ID" value="NZ_AP024169.1"/>
</dbReference>
<sequence length="195" mass="21759">MTSHIRRTQYKFSSFILTIALLFSFTLIPNSVMASDNDNEIVTISASNFVADSFNGVDAIYRPGGNDGTSDTYSCAAYVKRYYKEVYGVTANNFFHDRTPQSNKDSFIKVSAPMVGDIAAMDTSSTSTHWAIVKDVNKSTVTLIEQNWKWSQGGKYVTKINRTISVDSASFYRLSSVDKESTYIAGINENMVRNK</sequence>
<dbReference type="SUPFAM" id="SSF54001">
    <property type="entry name" value="Cysteine proteinases"/>
    <property type="match status" value="1"/>
</dbReference>
<proteinExistence type="predicted"/>